<gene>
    <name evidence="2" type="ORF">BJI69_11945</name>
</gene>
<proteinExistence type="predicted"/>
<evidence type="ECO:0000313" key="2">
    <source>
        <dbReference type="EMBL" id="APG04537.1"/>
    </source>
</evidence>
<organism evidence="2 3">
    <name type="scientific">Luteibacter rhizovicinus DSM 16549</name>
    <dbReference type="NCBI Taxonomy" id="1440763"/>
    <lineage>
        <taxon>Bacteria</taxon>
        <taxon>Pseudomonadati</taxon>
        <taxon>Pseudomonadota</taxon>
        <taxon>Gammaproteobacteria</taxon>
        <taxon>Lysobacterales</taxon>
        <taxon>Rhodanobacteraceae</taxon>
        <taxon>Luteibacter</taxon>
    </lineage>
</organism>
<feature type="transmembrane region" description="Helical" evidence="1">
    <location>
        <begin position="80"/>
        <end position="106"/>
    </location>
</feature>
<keyword evidence="3" id="KW-1185">Reference proteome</keyword>
<name>A0A1L3EU68_9GAMM</name>
<feature type="transmembrane region" description="Helical" evidence="1">
    <location>
        <begin position="12"/>
        <end position="28"/>
    </location>
</feature>
<dbReference type="AlphaFoldDB" id="A0A1L3EU68"/>
<dbReference type="EMBL" id="CP017480">
    <property type="protein sequence ID" value="APG04537.1"/>
    <property type="molecule type" value="Genomic_DNA"/>
</dbReference>
<dbReference type="InterPro" id="IPR045919">
    <property type="entry name" value="DUF6338"/>
</dbReference>
<protein>
    <submittedName>
        <fullName evidence="2">Uncharacterized protein</fullName>
    </submittedName>
</protein>
<evidence type="ECO:0000256" key="1">
    <source>
        <dbReference type="SAM" id="Phobius"/>
    </source>
</evidence>
<reference evidence="3" key="1">
    <citation type="submission" date="2016-09" db="EMBL/GenBank/DDBJ databases">
        <authorList>
            <person name="Lysoe E."/>
        </authorList>
    </citation>
    <scope>NUCLEOTIDE SEQUENCE [LARGE SCALE GENOMIC DNA]</scope>
    <source>
        <strain evidence="3">LJ96T</strain>
    </source>
</reference>
<keyword evidence="1" id="KW-1133">Transmembrane helix</keyword>
<dbReference type="Proteomes" id="UP000182987">
    <property type="component" value="Chromosome"/>
</dbReference>
<dbReference type="KEGG" id="lrz:BJI69_11945"/>
<dbReference type="Pfam" id="PF19865">
    <property type="entry name" value="DUF6338"/>
    <property type="match status" value="1"/>
</dbReference>
<evidence type="ECO:0000313" key="3">
    <source>
        <dbReference type="Proteomes" id="UP000182987"/>
    </source>
</evidence>
<keyword evidence="1" id="KW-0472">Membrane</keyword>
<sequence length="199" mass="22238">MPEISTEVVALLQYLAPGFLVTCLYFGLTSHEKPSQFDRTVQALIYTAIVHALVAAERQVASWIGEWHTFGEWDKDSDLIAAVISALTIGLVVATTANHDLVHVVLRKLRVTHRTSHPSEWFGAFSETSQTVVLHLKDETQVHGWPSMWPSHAERGHFFITGATRRARGTDIVTSSHEALMINVVDVTLVEFPARKERT</sequence>
<keyword evidence="1" id="KW-0812">Transmembrane</keyword>
<dbReference type="RefSeq" id="WP_046979300.1">
    <property type="nucleotide sequence ID" value="NZ_CP017480.1"/>
</dbReference>
<accession>A0A1L3EU68</accession>